<dbReference type="InterPro" id="IPR005982">
    <property type="entry name" value="Thioredox_Rdtase"/>
</dbReference>
<gene>
    <name evidence="10" type="primary">trxB3</name>
    <name evidence="10" type="ORF">PSM36_1768</name>
</gene>
<evidence type="ECO:0000256" key="2">
    <source>
        <dbReference type="ARBA" id="ARBA00022630"/>
    </source>
</evidence>
<evidence type="ECO:0000256" key="4">
    <source>
        <dbReference type="ARBA" id="ARBA00023002"/>
    </source>
</evidence>
<dbReference type="InterPro" id="IPR023753">
    <property type="entry name" value="FAD/NAD-binding_dom"/>
</dbReference>
<evidence type="ECO:0000256" key="7">
    <source>
        <dbReference type="RuleBase" id="RU003880"/>
    </source>
</evidence>
<dbReference type="PROSITE" id="PS00573">
    <property type="entry name" value="PYRIDINE_REDOX_2"/>
    <property type="match status" value="1"/>
</dbReference>
<keyword evidence="6 7" id="KW-0676">Redox-active center</keyword>
<dbReference type="Proteomes" id="UP000187464">
    <property type="component" value="Chromosome I"/>
</dbReference>
<dbReference type="PRINTS" id="PR00469">
    <property type="entry name" value="PNDRDTASEII"/>
</dbReference>
<evidence type="ECO:0000256" key="5">
    <source>
        <dbReference type="ARBA" id="ARBA00023157"/>
    </source>
</evidence>
<keyword evidence="2 7" id="KW-0285">Flavoprotein</keyword>
<comment type="cofactor">
    <cofactor evidence="8">
        <name>FAD</name>
        <dbReference type="ChEBI" id="CHEBI:57692"/>
    </cofactor>
    <text evidence="8">Binds 1 FAD per subunit.</text>
</comment>
<dbReference type="GO" id="GO:0004791">
    <property type="term" value="F:thioredoxin-disulfide reductase (NADPH) activity"/>
    <property type="evidence" value="ECO:0007669"/>
    <property type="project" value="UniProtKB-UniRule"/>
</dbReference>
<dbReference type="PANTHER" id="PTHR48105">
    <property type="entry name" value="THIOREDOXIN REDUCTASE 1-RELATED-RELATED"/>
    <property type="match status" value="1"/>
</dbReference>
<dbReference type="PRINTS" id="PR00368">
    <property type="entry name" value="FADPNR"/>
</dbReference>
<organism evidence="10 11">
    <name type="scientific">Proteiniphilum saccharofermentans</name>
    <dbReference type="NCBI Taxonomy" id="1642647"/>
    <lineage>
        <taxon>Bacteria</taxon>
        <taxon>Pseudomonadati</taxon>
        <taxon>Bacteroidota</taxon>
        <taxon>Bacteroidia</taxon>
        <taxon>Bacteroidales</taxon>
        <taxon>Dysgonomonadaceae</taxon>
        <taxon>Proteiniphilum</taxon>
    </lineage>
</organism>
<dbReference type="STRING" id="1642647.PSM36_1768"/>
<dbReference type="InterPro" id="IPR050097">
    <property type="entry name" value="Ferredoxin-NADP_redctase_2"/>
</dbReference>
<dbReference type="InterPro" id="IPR008255">
    <property type="entry name" value="Pyr_nucl-diS_OxRdtase_2_AS"/>
</dbReference>
<reference evidence="10 11" key="1">
    <citation type="submission" date="2016-08" db="EMBL/GenBank/DDBJ databases">
        <authorList>
            <person name="Seilhamer J.J."/>
        </authorList>
    </citation>
    <scope>NUCLEOTIDE SEQUENCE [LARGE SCALE GENOMIC DNA]</scope>
    <source>
        <strain evidence="10">M3/6</strain>
    </source>
</reference>
<keyword evidence="5" id="KW-1015">Disulfide bond</keyword>
<comment type="similarity">
    <text evidence="1 7">Belongs to the class-II pyridine nucleotide-disulfide oxidoreductase family.</text>
</comment>
<feature type="domain" description="FAD/NAD(P)-binding" evidence="9">
    <location>
        <begin position="7"/>
        <end position="295"/>
    </location>
</feature>
<evidence type="ECO:0000313" key="10">
    <source>
        <dbReference type="EMBL" id="SCD20586.1"/>
    </source>
</evidence>
<dbReference type="GO" id="GO:0005737">
    <property type="term" value="C:cytoplasm"/>
    <property type="evidence" value="ECO:0007669"/>
    <property type="project" value="InterPro"/>
</dbReference>
<dbReference type="InterPro" id="IPR036188">
    <property type="entry name" value="FAD/NAD-bd_sf"/>
</dbReference>
<evidence type="ECO:0000313" key="11">
    <source>
        <dbReference type="Proteomes" id="UP000187464"/>
    </source>
</evidence>
<keyword evidence="11" id="KW-1185">Reference proteome</keyword>
<dbReference type="Pfam" id="PF07992">
    <property type="entry name" value="Pyr_redox_2"/>
    <property type="match status" value="1"/>
</dbReference>
<dbReference type="EC" id="1.8.1.9" evidence="7"/>
<evidence type="ECO:0000256" key="8">
    <source>
        <dbReference type="RuleBase" id="RU003881"/>
    </source>
</evidence>
<evidence type="ECO:0000256" key="6">
    <source>
        <dbReference type="ARBA" id="ARBA00023284"/>
    </source>
</evidence>
<name>A0A1R3SWC1_9BACT</name>
<dbReference type="EMBL" id="LT605205">
    <property type="protein sequence ID" value="SCD20586.1"/>
    <property type="molecule type" value="Genomic_DNA"/>
</dbReference>
<dbReference type="AlphaFoldDB" id="A0A1R3SWC1"/>
<keyword evidence="4 7" id="KW-0560">Oxidoreductase</keyword>
<evidence type="ECO:0000259" key="9">
    <source>
        <dbReference type="Pfam" id="PF07992"/>
    </source>
</evidence>
<keyword evidence="3 7" id="KW-0274">FAD</keyword>
<sequence>MNATNHYDAIVIGAGPAGLTAGIYLSRAKLRTLIVNEGTVGGQMVLTHEIANYPGVESISGYQLANMMKKQAKSFGCDIRSNVAISGLELAGETKGLTLSDGSIYTSDSVILATGGRSRTLGVPGEDTFKGRGISYCATCDGDFFTDKEIIVLGGGNSALEEAVSLTKYASKVHIVHQFDHFQAFEHAVEEARNNPKIDFTMESSITAFFGNDKLESVDIKNLRRGETSRFSIDGVFIFIGYIPNTEFLKGKVKLNQWGEIQVNPDMSTNIEGVYAAGDCIAKRFRQVATAVGDGTVAALSASAYLHNLKTKKQLIPA</sequence>
<dbReference type="SUPFAM" id="SSF51905">
    <property type="entry name" value="FAD/NAD(P)-binding domain"/>
    <property type="match status" value="2"/>
</dbReference>
<proteinExistence type="inferred from homology"/>
<protein>
    <recommendedName>
        <fullName evidence="7">Thioredoxin reductase</fullName>
        <ecNumber evidence="7">1.8.1.9</ecNumber>
    </recommendedName>
</protein>
<accession>A0A1R3SWC1</accession>
<dbReference type="GO" id="GO:0019430">
    <property type="term" value="P:removal of superoxide radicals"/>
    <property type="evidence" value="ECO:0007669"/>
    <property type="project" value="UniProtKB-UniRule"/>
</dbReference>
<evidence type="ECO:0000256" key="3">
    <source>
        <dbReference type="ARBA" id="ARBA00022827"/>
    </source>
</evidence>
<keyword evidence="8" id="KW-0521">NADP</keyword>
<comment type="catalytic activity">
    <reaction evidence="7">
        <text>[thioredoxin]-dithiol + NADP(+) = [thioredoxin]-disulfide + NADPH + H(+)</text>
        <dbReference type="Rhea" id="RHEA:20345"/>
        <dbReference type="Rhea" id="RHEA-COMP:10698"/>
        <dbReference type="Rhea" id="RHEA-COMP:10700"/>
        <dbReference type="ChEBI" id="CHEBI:15378"/>
        <dbReference type="ChEBI" id="CHEBI:29950"/>
        <dbReference type="ChEBI" id="CHEBI:50058"/>
        <dbReference type="ChEBI" id="CHEBI:57783"/>
        <dbReference type="ChEBI" id="CHEBI:58349"/>
        <dbReference type="EC" id="1.8.1.9"/>
    </reaction>
</comment>
<dbReference type="Gene3D" id="3.50.50.60">
    <property type="entry name" value="FAD/NAD(P)-binding domain"/>
    <property type="match status" value="2"/>
</dbReference>
<dbReference type="NCBIfam" id="TIGR01292">
    <property type="entry name" value="TRX_reduct"/>
    <property type="match status" value="1"/>
</dbReference>
<evidence type="ECO:0000256" key="1">
    <source>
        <dbReference type="ARBA" id="ARBA00009333"/>
    </source>
</evidence>
<comment type="subunit">
    <text evidence="7">Homodimer.</text>
</comment>
<dbReference type="KEGG" id="psac:PSM36_1768"/>